<dbReference type="InterPro" id="IPR028082">
    <property type="entry name" value="Peripla_BP_I"/>
</dbReference>
<keyword evidence="3" id="KW-0804">Transcription</keyword>
<keyword evidence="2" id="KW-0238">DNA-binding</keyword>
<proteinExistence type="predicted"/>
<dbReference type="InterPro" id="IPR000843">
    <property type="entry name" value="HTH_LacI"/>
</dbReference>
<evidence type="ECO:0000313" key="6">
    <source>
        <dbReference type="Proteomes" id="UP000305202"/>
    </source>
</evidence>
<dbReference type="PANTHER" id="PTHR30146:SF138">
    <property type="entry name" value="TRANSCRIPTIONAL REGULATORY PROTEIN"/>
    <property type="match status" value="1"/>
</dbReference>
<gene>
    <name evidence="5" type="ORF">FCN80_14120</name>
</gene>
<dbReference type="EMBL" id="SZPQ01000019">
    <property type="protein sequence ID" value="TKI05505.1"/>
    <property type="molecule type" value="Genomic_DNA"/>
</dbReference>
<feature type="domain" description="HTH lacI-type" evidence="4">
    <location>
        <begin position="1"/>
        <end position="56"/>
    </location>
</feature>
<comment type="caution">
    <text evidence="5">The sequence shown here is derived from an EMBL/GenBank/DDBJ whole genome shotgun (WGS) entry which is preliminary data.</text>
</comment>
<dbReference type="RefSeq" id="WP_136990794.1">
    <property type="nucleotide sequence ID" value="NZ_SZPQ01000019.1"/>
</dbReference>
<evidence type="ECO:0000256" key="1">
    <source>
        <dbReference type="ARBA" id="ARBA00023015"/>
    </source>
</evidence>
<dbReference type="InterPro" id="IPR046335">
    <property type="entry name" value="LacI/GalR-like_sensor"/>
</dbReference>
<dbReference type="SUPFAM" id="SSF53822">
    <property type="entry name" value="Periplasmic binding protein-like I"/>
    <property type="match status" value="1"/>
</dbReference>
<keyword evidence="6" id="KW-1185">Reference proteome</keyword>
<dbReference type="InterPro" id="IPR010982">
    <property type="entry name" value="Lambda_DNA-bd_dom_sf"/>
</dbReference>
<protein>
    <submittedName>
        <fullName evidence="5">Substrate-binding domain-containing protein</fullName>
    </submittedName>
</protein>
<keyword evidence="1" id="KW-0805">Transcription regulation</keyword>
<accession>A0ABY2SL07</accession>
<name>A0ABY2SL07_9HYPH</name>
<evidence type="ECO:0000313" key="5">
    <source>
        <dbReference type="EMBL" id="TKI05505.1"/>
    </source>
</evidence>
<evidence type="ECO:0000259" key="4">
    <source>
        <dbReference type="PROSITE" id="PS50932"/>
    </source>
</evidence>
<dbReference type="Pfam" id="PF00356">
    <property type="entry name" value="LacI"/>
    <property type="match status" value="1"/>
</dbReference>
<dbReference type="Proteomes" id="UP000305202">
    <property type="component" value="Unassembled WGS sequence"/>
</dbReference>
<dbReference type="Gene3D" id="1.10.260.40">
    <property type="entry name" value="lambda repressor-like DNA-binding domains"/>
    <property type="match status" value="1"/>
</dbReference>
<evidence type="ECO:0000256" key="3">
    <source>
        <dbReference type="ARBA" id="ARBA00023163"/>
    </source>
</evidence>
<dbReference type="PROSITE" id="PS50932">
    <property type="entry name" value="HTH_LACI_2"/>
    <property type="match status" value="1"/>
</dbReference>
<dbReference type="SUPFAM" id="SSF47413">
    <property type="entry name" value="lambda repressor-like DNA-binding domains"/>
    <property type="match status" value="1"/>
</dbReference>
<organism evidence="5 6">
    <name type="scientific">Martelella alba</name>
    <dbReference type="NCBI Taxonomy" id="2590451"/>
    <lineage>
        <taxon>Bacteria</taxon>
        <taxon>Pseudomonadati</taxon>
        <taxon>Pseudomonadota</taxon>
        <taxon>Alphaproteobacteria</taxon>
        <taxon>Hyphomicrobiales</taxon>
        <taxon>Aurantimonadaceae</taxon>
        <taxon>Martelella</taxon>
    </lineage>
</organism>
<dbReference type="PANTHER" id="PTHR30146">
    <property type="entry name" value="LACI-RELATED TRANSCRIPTIONAL REPRESSOR"/>
    <property type="match status" value="1"/>
</dbReference>
<reference evidence="5 6" key="1">
    <citation type="submission" date="2019-04" db="EMBL/GenBank/DDBJ databases">
        <authorList>
            <person name="Li M."/>
            <person name="Gao C."/>
        </authorList>
    </citation>
    <scope>NUCLEOTIDE SEQUENCE [LARGE SCALE GENOMIC DNA]</scope>
    <source>
        <strain evidence="5 6">BGMRC 2031</strain>
    </source>
</reference>
<sequence>MTDLLSVARLAGVSRATAARTFSDPDKVREATRQKVYAASKTLGFRPNYVARQLRTQSTRILGVMIPTLANPVFSEQLQGMENTARLHGYSLMVATTDYDPARESVVLEQMLRHRVDGLVLTVADARHSQCLTLLERESLPVVLVHNPAADCRFATVSVDNQRAMYQATRHLLSLGHIRIGMAAGPVRQSDRARLRYLGYRQAMEEQNVVPLPLIEMAHHTRVEVDMLRPWLSGAQALTALLCSNDMLALSAIGSLQRIGYRIPEQLSIVGFDGISLGEMVYPSLCSVVQPRRMLGEAAIENLMALLAGGNAASRILDFTLRHGESIAAAPLNHRTTIGETS</sequence>
<dbReference type="Gene3D" id="3.40.50.2300">
    <property type="match status" value="2"/>
</dbReference>
<dbReference type="Pfam" id="PF13377">
    <property type="entry name" value="Peripla_BP_3"/>
    <property type="match status" value="1"/>
</dbReference>
<evidence type="ECO:0000256" key="2">
    <source>
        <dbReference type="ARBA" id="ARBA00023125"/>
    </source>
</evidence>
<dbReference type="CDD" id="cd01392">
    <property type="entry name" value="HTH_LacI"/>
    <property type="match status" value="1"/>
</dbReference>
<dbReference type="SMART" id="SM00354">
    <property type="entry name" value="HTH_LACI"/>
    <property type="match status" value="1"/>
</dbReference>